<evidence type="ECO:0000313" key="1">
    <source>
        <dbReference type="EMBL" id="KAF6732823.1"/>
    </source>
</evidence>
<dbReference type="Proteomes" id="UP000646548">
    <property type="component" value="Unassembled WGS sequence"/>
</dbReference>
<gene>
    <name evidence="1" type="ORF">FQA47_012879</name>
</gene>
<proteinExistence type="predicted"/>
<evidence type="ECO:0000313" key="2">
    <source>
        <dbReference type="Proteomes" id="UP000646548"/>
    </source>
</evidence>
<dbReference type="EMBL" id="WKFB01000182">
    <property type="protein sequence ID" value="KAF6732823.1"/>
    <property type="molecule type" value="Genomic_DNA"/>
</dbReference>
<reference evidence="1" key="1">
    <citation type="journal article" name="BMC Genomics">
        <title>Long-read sequencing and de novo genome assembly of marine medaka (Oryzias melastigma).</title>
        <authorList>
            <person name="Liang P."/>
            <person name="Saqib H.S.A."/>
            <person name="Ni X."/>
            <person name="Shen Y."/>
        </authorList>
    </citation>
    <scope>NUCLEOTIDE SEQUENCE</scope>
    <source>
        <strain evidence="1">Bigg-433</strain>
    </source>
</reference>
<name>A0A834CJ15_ORYME</name>
<comment type="caution">
    <text evidence="1">The sequence shown here is derived from an EMBL/GenBank/DDBJ whole genome shotgun (WGS) entry which is preliminary data.</text>
</comment>
<organism evidence="1 2">
    <name type="scientific">Oryzias melastigma</name>
    <name type="common">Marine medaka</name>
    <dbReference type="NCBI Taxonomy" id="30732"/>
    <lineage>
        <taxon>Eukaryota</taxon>
        <taxon>Metazoa</taxon>
        <taxon>Chordata</taxon>
        <taxon>Craniata</taxon>
        <taxon>Vertebrata</taxon>
        <taxon>Euteleostomi</taxon>
        <taxon>Actinopterygii</taxon>
        <taxon>Neopterygii</taxon>
        <taxon>Teleostei</taxon>
        <taxon>Neoteleostei</taxon>
        <taxon>Acanthomorphata</taxon>
        <taxon>Ovalentaria</taxon>
        <taxon>Atherinomorphae</taxon>
        <taxon>Beloniformes</taxon>
        <taxon>Adrianichthyidae</taxon>
        <taxon>Oryziinae</taxon>
        <taxon>Oryzias</taxon>
    </lineage>
</organism>
<dbReference type="AlphaFoldDB" id="A0A834CJ15"/>
<accession>A0A834CJ15</accession>
<protein>
    <submittedName>
        <fullName evidence="1">Uncharacterized protein</fullName>
    </submittedName>
</protein>
<sequence>MENGRVLWKLMGSLALTHLRTTKLHNESFLTMKELNSNTTLTQTAQSKDTVVSLEEIYIVSDIQRSSSESESLWSGEHRQKVYVCVGLNIRTVSPQLDALTENSGDGQLLGRKLLSDKTSHQAPSQHPCPFILRGQCAPASAALLPSA</sequence>